<keyword evidence="2" id="KW-0812">Transmembrane</keyword>
<evidence type="ECO:0000256" key="2">
    <source>
        <dbReference type="SAM" id="Phobius"/>
    </source>
</evidence>
<keyword evidence="2" id="KW-1133">Transmembrane helix</keyword>
<feature type="domain" description="Alpha/beta hydrolase fold-3" evidence="3">
    <location>
        <begin position="111"/>
        <end position="315"/>
    </location>
</feature>
<dbReference type="EMBL" id="QWIN01000450">
    <property type="protein sequence ID" value="RMY51560.1"/>
    <property type="molecule type" value="Genomic_DNA"/>
</dbReference>
<gene>
    <name evidence="4" type="ORF">D0865_06273</name>
</gene>
<protein>
    <recommendedName>
        <fullName evidence="3">Alpha/beta hydrolase fold-3 domain-containing protein</fullName>
    </recommendedName>
</protein>
<evidence type="ECO:0000259" key="3">
    <source>
        <dbReference type="Pfam" id="PF07859"/>
    </source>
</evidence>
<dbReference type="AlphaFoldDB" id="A0A3M7CI60"/>
<feature type="transmembrane region" description="Helical" evidence="2">
    <location>
        <begin position="12"/>
        <end position="35"/>
    </location>
</feature>
<dbReference type="PANTHER" id="PTHR48081:SF31">
    <property type="entry name" value="STERYL ACETYL HYDROLASE MUG81-RELATED"/>
    <property type="match status" value="1"/>
</dbReference>
<proteinExistence type="predicted"/>
<dbReference type="VEuPathDB" id="FungiDB:BTJ68_03175"/>
<sequence length="375" mass="41355">MSSKATLSIWDYIGLAGTAAKIATAVIYASLTGFFRPRKDVLTYREWIQTWTLWGLIHYGTIEQRQWLAKPTADGYVSFANKSGFTPEVVQLAHGAKACWIGAKDARTVVYFLHGGGYINPASALHFQWAQKLVDEARLQNKQMAVMLLHYELAPSGKYPKQLQQATAGLQYLTDTCGKTPSDIIVIGDSAGGNLASGLFAHLCHPHPSVTPIKLSCPLKAGILVSPWVTFAQDSPSMNADKSVDYMSRPGLQNASQAFMSDAPVDDYNTPLAARPEFWKDLPQAVQAIRVLAGGVELFADDIKAFAEKLEACWQLARSLWSFANHTFAQVHNRSKVEIFVDSKGQHDTPLVDIFRSHDGPATLKVYDWLNELVV</sequence>
<dbReference type="InterPro" id="IPR013094">
    <property type="entry name" value="AB_hydrolase_3"/>
</dbReference>
<accession>A0A3M7CI60</accession>
<comment type="caution">
    <text evidence="4">The sequence shown here is derived from an EMBL/GenBank/DDBJ whole genome shotgun (WGS) entry which is preliminary data.</text>
</comment>
<dbReference type="InterPro" id="IPR050300">
    <property type="entry name" value="GDXG_lipolytic_enzyme"/>
</dbReference>
<reference evidence="4 5" key="1">
    <citation type="journal article" date="2018" name="BMC Genomics">
        <title>Genomic evidence for intraspecific hybridization in a clonal and extremely halotolerant yeast.</title>
        <authorList>
            <person name="Gostincar C."/>
            <person name="Stajich J.E."/>
            <person name="Zupancic J."/>
            <person name="Zalar P."/>
            <person name="Gunde-Cimerman N."/>
        </authorList>
    </citation>
    <scope>NUCLEOTIDE SEQUENCE [LARGE SCALE GENOMIC DNA]</scope>
    <source>
        <strain evidence="4 5">EXF-151</strain>
    </source>
</reference>
<evidence type="ECO:0000313" key="5">
    <source>
        <dbReference type="Proteomes" id="UP000270230"/>
    </source>
</evidence>
<dbReference type="PANTHER" id="PTHR48081">
    <property type="entry name" value="AB HYDROLASE SUPERFAMILY PROTEIN C4A8.06C"/>
    <property type="match status" value="1"/>
</dbReference>
<dbReference type="InterPro" id="IPR029058">
    <property type="entry name" value="AB_hydrolase_fold"/>
</dbReference>
<name>A0A3M7CI60_HORWE</name>
<evidence type="ECO:0000313" key="4">
    <source>
        <dbReference type="EMBL" id="RMY51560.1"/>
    </source>
</evidence>
<dbReference type="OrthoDB" id="2152029at2759"/>
<dbReference type="SUPFAM" id="SSF53474">
    <property type="entry name" value="alpha/beta-Hydrolases"/>
    <property type="match status" value="1"/>
</dbReference>
<dbReference type="Pfam" id="PF07859">
    <property type="entry name" value="Abhydrolase_3"/>
    <property type="match status" value="1"/>
</dbReference>
<keyword evidence="1" id="KW-0378">Hydrolase</keyword>
<keyword evidence="2" id="KW-0472">Membrane</keyword>
<dbReference type="GO" id="GO:0016787">
    <property type="term" value="F:hydrolase activity"/>
    <property type="evidence" value="ECO:0007669"/>
    <property type="project" value="UniProtKB-KW"/>
</dbReference>
<dbReference type="Proteomes" id="UP000270230">
    <property type="component" value="Unassembled WGS sequence"/>
</dbReference>
<evidence type="ECO:0000256" key="1">
    <source>
        <dbReference type="ARBA" id="ARBA00022801"/>
    </source>
</evidence>
<dbReference type="Gene3D" id="3.40.50.1820">
    <property type="entry name" value="alpha/beta hydrolase"/>
    <property type="match status" value="1"/>
</dbReference>
<organism evidence="4 5">
    <name type="scientific">Hortaea werneckii</name>
    <name type="common">Black yeast</name>
    <name type="synonym">Cladosporium werneckii</name>
    <dbReference type="NCBI Taxonomy" id="91943"/>
    <lineage>
        <taxon>Eukaryota</taxon>
        <taxon>Fungi</taxon>
        <taxon>Dikarya</taxon>
        <taxon>Ascomycota</taxon>
        <taxon>Pezizomycotina</taxon>
        <taxon>Dothideomycetes</taxon>
        <taxon>Dothideomycetidae</taxon>
        <taxon>Mycosphaerellales</taxon>
        <taxon>Teratosphaeriaceae</taxon>
        <taxon>Hortaea</taxon>
    </lineage>
</organism>